<evidence type="ECO:0000259" key="11">
    <source>
        <dbReference type="Pfam" id="PF02782"/>
    </source>
</evidence>
<dbReference type="CDD" id="cd07805">
    <property type="entry name" value="ASKHA_NBD_FGGY_CvXK-like"/>
    <property type="match status" value="1"/>
</dbReference>
<dbReference type="EMBL" id="JACRSS010000005">
    <property type="protein sequence ID" value="MBC8539093.1"/>
    <property type="molecule type" value="Genomic_DNA"/>
</dbReference>
<dbReference type="Pfam" id="PF02782">
    <property type="entry name" value="FGGY_C"/>
    <property type="match status" value="1"/>
</dbReference>
<dbReference type="InterPro" id="IPR006000">
    <property type="entry name" value="Xylulokinase"/>
</dbReference>
<keyword evidence="13" id="KW-1185">Reference proteome</keyword>
<feature type="domain" description="Carbohydrate kinase FGGY N-terminal" evidence="10">
    <location>
        <begin position="4"/>
        <end position="246"/>
    </location>
</feature>
<keyword evidence="7 9" id="KW-0119">Carbohydrate metabolism</keyword>
<dbReference type="NCBIfam" id="TIGR01312">
    <property type="entry name" value="XylB"/>
    <property type="match status" value="1"/>
</dbReference>
<dbReference type="PIRSF" id="PIRSF000538">
    <property type="entry name" value="GlpK"/>
    <property type="match status" value="1"/>
</dbReference>
<evidence type="ECO:0000256" key="4">
    <source>
        <dbReference type="ARBA" id="ARBA00022741"/>
    </source>
</evidence>
<keyword evidence="3 8" id="KW-0808">Transferase</keyword>
<dbReference type="Pfam" id="PF00370">
    <property type="entry name" value="FGGY_N"/>
    <property type="match status" value="1"/>
</dbReference>
<dbReference type="Proteomes" id="UP000617951">
    <property type="component" value="Unassembled WGS sequence"/>
</dbReference>
<gene>
    <name evidence="9 12" type="primary">xylB</name>
    <name evidence="12" type="ORF">H8693_09130</name>
</gene>
<dbReference type="InterPro" id="IPR043129">
    <property type="entry name" value="ATPase_NBD"/>
</dbReference>
<dbReference type="EC" id="2.7.1.17" evidence="9"/>
<evidence type="ECO:0000259" key="10">
    <source>
        <dbReference type="Pfam" id="PF00370"/>
    </source>
</evidence>
<evidence type="ECO:0000256" key="2">
    <source>
        <dbReference type="ARBA" id="ARBA00022629"/>
    </source>
</evidence>
<dbReference type="InterPro" id="IPR050406">
    <property type="entry name" value="FGGY_Carb_Kinase"/>
</dbReference>
<dbReference type="PANTHER" id="PTHR43095:SF5">
    <property type="entry name" value="XYLULOSE KINASE"/>
    <property type="match status" value="1"/>
</dbReference>
<evidence type="ECO:0000256" key="9">
    <source>
        <dbReference type="RuleBase" id="RU364073"/>
    </source>
</evidence>
<dbReference type="GO" id="GO:0005997">
    <property type="term" value="P:xylulose metabolic process"/>
    <property type="evidence" value="ECO:0007669"/>
    <property type="project" value="InterPro"/>
</dbReference>
<evidence type="ECO:0000256" key="6">
    <source>
        <dbReference type="ARBA" id="ARBA00022840"/>
    </source>
</evidence>
<dbReference type="GO" id="GO:0042732">
    <property type="term" value="P:D-xylose metabolic process"/>
    <property type="evidence" value="ECO:0007669"/>
    <property type="project" value="UniProtKB-KW"/>
</dbReference>
<dbReference type="RefSeq" id="WP_249280714.1">
    <property type="nucleotide sequence ID" value="NZ_JACRSS010000005.1"/>
</dbReference>
<evidence type="ECO:0000256" key="8">
    <source>
        <dbReference type="RuleBase" id="RU003733"/>
    </source>
</evidence>
<evidence type="ECO:0000256" key="3">
    <source>
        <dbReference type="ARBA" id="ARBA00022679"/>
    </source>
</evidence>
<dbReference type="InterPro" id="IPR000577">
    <property type="entry name" value="Carb_kinase_FGGY"/>
</dbReference>
<keyword evidence="6 9" id="KW-0067">ATP-binding</keyword>
<dbReference type="InterPro" id="IPR018483">
    <property type="entry name" value="Carb_kinase_FGGY_CS"/>
</dbReference>
<dbReference type="PROSITE" id="PS00933">
    <property type="entry name" value="FGGY_KINASES_1"/>
    <property type="match status" value="1"/>
</dbReference>
<dbReference type="SUPFAM" id="SSF53067">
    <property type="entry name" value="Actin-like ATPase domain"/>
    <property type="match status" value="2"/>
</dbReference>
<dbReference type="AlphaFoldDB" id="A0A926DHV0"/>
<reference evidence="12" key="1">
    <citation type="submission" date="2020-08" db="EMBL/GenBank/DDBJ databases">
        <title>Genome public.</title>
        <authorList>
            <person name="Liu C."/>
            <person name="Sun Q."/>
        </authorList>
    </citation>
    <scope>NUCLEOTIDE SEQUENCE</scope>
    <source>
        <strain evidence="12">NSJ-63</strain>
    </source>
</reference>
<proteinExistence type="inferred from homology"/>
<keyword evidence="2 9" id="KW-0859">Xylose metabolism</keyword>
<evidence type="ECO:0000256" key="5">
    <source>
        <dbReference type="ARBA" id="ARBA00022777"/>
    </source>
</evidence>
<dbReference type="PANTHER" id="PTHR43095">
    <property type="entry name" value="SUGAR KINASE"/>
    <property type="match status" value="1"/>
</dbReference>
<dbReference type="PROSITE" id="PS00445">
    <property type="entry name" value="FGGY_KINASES_2"/>
    <property type="match status" value="1"/>
</dbReference>
<comment type="similarity">
    <text evidence="1 8">Belongs to the FGGY kinase family.</text>
</comment>
<keyword evidence="4 9" id="KW-0547">Nucleotide-binding</keyword>
<feature type="domain" description="Carbohydrate kinase FGGY C-terminal" evidence="11">
    <location>
        <begin position="256"/>
        <end position="452"/>
    </location>
</feature>
<name>A0A926DHV0_9FIRM</name>
<evidence type="ECO:0000313" key="13">
    <source>
        <dbReference type="Proteomes" id="UP000617951"/>
    </source>
</evidence>
<keyword evidence="5 8" id="KW-0418">Kinase</keyword>
<dbReference type="GO" id="GO:0004856">
    <property type="term" value="F:D-xylulokinase activity"/>
    <property type="evidence" value="ECO:0007669"/>
    <property type="project" value="UniProtKB-EC"/>
</dbReference>
<dbReference type="InterPro" id="IPR018484">
    <property type="entry name" value="FGGY_N"/>
</dbReference>
<comment type="caution">
    <text evidence="12">The sequence shown here is derived from an EMBL/GenBank/DDBJ whole genome shotgun (WGS) entry which is preliminary data.</text>
</comment>
<evidence type="ECO:0000256" key="7">
    <source>
        <dbReference type="ARBA" id="ARBA00023277"/>
    </source>
</evidence>
<evidence type="ECO:0000313" key="12">
    <source>
        <dbReference type="EMBL" id="MBC8539093.1"/>
    </source>
</evidence>
<sequence>MTKYLLAHDIGTSGDKAALFREDGTLIKSIIREYPTYYSAHGCVEQNPEEWWQAVCESTREILGYVDKNEIAAVSFGGQMMGSLCVDKNGTPLRNSIIWADTRSGKEAQYIADHYGRDEFYYTTGHRLSSSHSITKLMWIRDHEPEVYKNTYKSLNSRDYIVLKLTGVFATDYSDASGTLAYNIRKKCWADDVIESAGLDINKFPEIHSGLEVIGYVTEKAAAECGLKAGMPVVLGGGDGCMARIGSGCERPGEYNINLGTSAVNGAVCAEPANDPKQRIVTWCHVDPRYVSVCGTMQACGASISWMKNNLCQEEKALAQKTGESVYTYLNENAAKSPVGSNGLLFLPYLHGERSPHWNPDAKGAFIGLTMKHTANDMKHAVLEGVCMNMGLIHNIIKENVPDLPDQVIVSGGAANSPIVSQAMADIYNISMATTDLSEEAGSLGAAIVAGYGIGLYPDIGMARQFMKITKVTHPIPENVEKYKEILPVFQEAYESLIGIYPKLNW</sequence>
<accession>A0A926DHV0</accession>
<dbReference type="InterPro" id="IPR018485">
    <property type="entry name" value="FGGY_C"/>
</dbReference>
<protein>
    <recommendedName>
        <fullName evidence="9">Xylulose kinase</fullName>
        <shortName evidence="9">Xylulokinase</shortName>
        <ecNumber evidence="9">2.7.1.17</ecNumber>
    </recommendedName>
</protein>
<evidence type="ECO:0000256" key="1">
    <source>
        <dbReference type="ARBA" id="ARBA00009156"/>
    </source>
</evidence>
<comment type="catalytic activity">
    <reaction evidence="9">
        <text>D-xylulose + ATP = D-xylulose 5-phosphate + ADP + H(+)</text>
        <dbReference type="Rhea" id="RHEA:10964"/>
        <dbReference type="ChEBI" id="CHEBI:15378"/>
        <dbReference type="ChEBI" id="CHEBI:17140"/>
        <dbReference type="ChEBI" id="CHEBI:30616"/>
        <dbReference type="ChEBI" id="CHEBI:57737"/>
        <dbReference type="ChEBI" id="CHEBI:456216"/>
        <dbReference type="EC" id="2.7.1.17"/>
    </reaction>
</comment>
<dbReference type="Gene3D" id="3.30.420.40">
    <property type="match status" value="2"/>
</dbReference>
<organism evidence="12 13">
    <name type="scientific">Guopingia tenuis</name>
    <dbReference type="NCBI Taxonomy" id="2763656"/>
    <lineage>
        <taxon>Bacteria</taxon>
        <taxon>Bacillati</taxon>
        <taxon>Bacillota</taxon>
        <taxon>Clostridia</taxon>
        <taxon>Christensenellales</taxon>
        <taxon>Christensenellaceae</taxon>
        <taxon>Guopingia</taxon>
    </lineage>
</organism>
<dbReference type="GO" id="GO:0005524">
    <property type="term" value="F:ATP binding"/>
    <property type="evidence" value="ECO:0007669"/>
    <property type="project" value="UniProtKB-KW"/>
</dbReference>